<reference evidence="1 2" key="1">
    <citation type="submission" date="2019-06" db="EMBL/GenBank/DDBJ databases">
        <title>A distant relative of Phikzvirus genus phages from a therapeutic phage collection.</title>
        <authorList>
            <person name="Hejnowicz M.S."/>
            <person name="Dabrowski K."/>
            <person name="Gawor J."/>
            <person name="Weber-Dabrowska B."/>
            <person name="Gromadka R."/>
            <person name="Lobocka M.B."/>
        </authorList>
    </citation>
    <scope>NUCLEOTIDE SEQUENCE [LARGE SCALE GENOMIC DNA]</scope>
</reference>
<dbReference type="Proteomes" id="UP000322144">
    <property type="component" value="Segment"/>
</dbReference>
<keyword evidence="2" id="KW-1185">Reference proteome</keyword>
<dbReference type="RefSeq" id="YP_010661088.1">
    <property type="nucleotide sequence ID" value="NC_070882.1"/>
</dbReference>
<accession>A0A5C1K7H9</accession>
<name>A0A5C1K7H9_9CAUD</name>
<dbReference type="EMBL" id="MN103543">
    <property type="protein sequence ID" value="QEM42077.1"/>
    <property type="molecule type" value="Genomic_DNA"/>
</dbReference>
<sequence>MKKLTLEALRGKLHAMAFLRVNYHGWIIQRNRAAGYDLINIVYDDTAILVGTDDPKRIGSFNKWMSGVEKGYLEPVNATIRKMYLSPEALVMNGDSEGMDLNDHLGFIGDVLGKNIQVIKDARRENSFGHYVLKDDKLWYVHYMPSIYKVNTGEMLFTCFEGEYKSIPEYPQTYAPVRMQFKVEYNLSGRVEHHDGD</sequence>
<evidence type="ECO:0000313" key="2">
    <source>
        <dbReference type="Proteomes" id="UP000322144"/>
    </source>
</evidence>
<proteinExistence type="predicted"/>
<protein>
    <submittedName>
        <fullName evidence="1">Uncharacterized protein</fullName>
    </submittedName>
</protein>
<organism evidence="1 2">
    <name type="scientific">Pseudomonas phage vB_PaeM_PS119XW</name>
    <dbReference type="NCBI Taxonomy" id="2601632"/>
    <lineage>
        <taxon>Viruses</taxon>
        <taxon>Duplodnaviria</taxon>
        <taxon>Heunggongvirae</taxon>
        <taxon>Uroviricota</taxon>
        <taxon>Caudoviricetes</taxon>
        <taxon>Chimalliviridae</taxon>
        <taxon>Pawinskivirus</taxon>
        <taxon>Pawinskivirus PS119XW</taxon>
    </lineage>
</organism>
<evidence type="ECO:0000313" key="1">
    <source>
        <dbReference type="EMBL" id="QEM42077.1"/>
    </source>
</evidence>
<dbReference type="GeneID" id="77937098"/>
<dbReference type="KEGG" id="vg:77937098"/>